<accession>A0AAE0M8E5</accession>
<dbReference type="AlphaFoldDB" id="A0AAE0M8E5"/>
<dbReference type="Pfam" id="PF22942">
    <property type="entry name" value="DUF7025"/>
    <property type="match status" value="1"/>
</dbReference>
<proteinExistence type="predicted"/>
<organism evidence="3 4">
    <name type="scientific">Cercophora scortea</name>
    <dbReference type="NCBI Taxonomy" id="314031"/>
    <lineage>
        <taxon>Eukaryota</taxon>
        <taxon>Fungi</taxon>
        <taxon>Dikarya</taxon>
        <taxon>Ascomycota</taxon>
        <taxon>Pezizomycotina</taxon>
        <taxon>Sordariomycetes</taxon>
        <taxon>Sordariomycetidae</taxon>
        <taxon>Sordariales</taxon>
        <taxon>Lasiosphaeriaceae</taxon>
        <taxon>Cercophora</taxon>
    </lineage>
</organism>
<dbReference type="Pfam" id="PF00004">
    <property type="entry name" value="AAA"/>
    <property type="match status" value="1"/>
</dbReference>
<feature type="compositionally biased region" description="Basic and acidic residues" evidence="1">
    <location>
        <begin position="705"/>
        <end position="714"/>
    </location>
</feature>
<dbReference type="InterPro" id="IPR054289">
    <property type="entry name" value="DUF7025"/>
</dbReference>
<reference evidence="3" key="1">
    <citation type="journal article" date="2023" name="Mol. Phylogenet. Evol.">
        <title>Genome-scale phylogeny and comparative genomics of the fungal order Sordariales.</title>
        <authorList>
            <person name="Hensen N."/>
            <person name="Bonometti L."/>
            <person name="Westerberg I."/>
            <person name="Brannstrom I.O."/>
            <person name="Guillou S."/>
            <person name="Cros-Aarteil S."/>
            <person name="Calhoun S."/>
            <person name="Haridas S."/>
            <person name="Kuo A."/>
            <person name="Mondo S."/>
            <person name="Pangilinan J."/>
            <person name="Riley R."/>
            <person name="LaButti K."/>
            <person name="Andreopoulos B."/>
            <person name="Lipzen A."/>
            <person name="Chen C."/>
            <person name="Yan M."/>
            <person name="Daum C."/>
            <person name="Ng V."/>
            <person name="Clum A."/>
            <person name="Steindorff A."/>
            <person name="Ohm R.A."/>
            <person name="Martin F."/>
            <person name="Silar P."/>
            <person name="Natvig D.O."/>
            <person name="Lalanne C."/>
            <person name="Gautier V."/>
            <person name="Ament-Velasquez S.L."/>
            <person name="Kruys A."/>
            <person name="Hutchinson M.I."/>
            <person name="Powell A.J."/>
            <person name="Barry K."/>
            <person name="Miller A.N."/>
            <person name="Grigoriev I.V."/>
            <person name="Debuchy R."/>
            <person name="Gladieux P."/>
            <person name="Hiltunen Thoren M."/>
            <person name="Johannesson H."/>
        </authorList>
    </citation>
    <scope>NUCLEOTIDE SEQUENCE</scope>
    <source>
        <strain evidence="3">SMH4131-1</strain>
    </source>
</reference>
<feature type="compositionally biased region" description="Polar residues" evidence="1">
    <location>
        <begin position="418"/>
        <end position="428"/>
    </location>
</feature>
<name>A0AAE0M8E5_9PEZI</name>
<comment type="caution">
    <text evidence="3">The sequence shown here is derived from an EMBL/GenBank/DDBJ whole genome shotgun (WGS) entry which is preliminary data.</text>
</comment>
<dbReference type="InterPro" id="IPR003959">
    <property type="entry name" value="ATPase_AAA_core"/>
</dbReference>
<feature type="region of interest" description="Disordered" evidence="1">
    <location>
        <begin position="1"/>
        <end position="48"/>
    </location>
</feature>
<dbReference type="InterPro" id="IPR003593">
    <property type="entry name" value="AAA+_ATPase"/>
</dbReference>
<evidence type="ECO:0000313" key="4">
    <source>
        <dbReference type="Proteomes" id="UP001286456"/>
    </source>
</evidence>
<sequence length="795" mass="89861">MMGPDKPHPVQLMEAYEKLGLASQPGPRNSPDDGEEAAGSIVSDDALGNAKFQPPELARILELPRSSGYGTRTVKLDSFDEHVDLNDGDEEEFSNYAILMRREINQYGRPRRIQLEIQSPRLRAIFRDKAQRFRDINTEVSPIVIPAPYHVLFFLYKQLHDLSENKDTNDLTRAELKLLVQYIRSRECLGVVFDKWETLVPLGKVSFDILWTLFPPYKMLYFHRDEEEGCYLLEYCQPALTAEGGIQGLFNVVRGAYDNGHFGLERLEISIPGFQGIRSITTADLEIIPFEHLPTEDQQVVKKRLIQQTREWLRLQRAPYTYLELRNGSSFGAYDVRSEEIMNVMGDKVKSVTTNSNGRLIIDQTAFEDRYPGESPTLVASSIQDLMSRRYRRRDDDKEPVLSWSVPDLGFPQEKQPQKSTTETQDGQPSAPADTDAAGESARATNQDAKAGIPQAAQCSDEAAQADDIPEEDMLICDHILHGFLLDKQAWVRVHVKHLKPIEFYPNTWATLQLSSEKKDVISAMVEGFLQEKTASFTGWEQVIIKKGNGLLFLLHGGPGLGKTYTAECLSEKTERPLYRVTTAELGTQADSFERRLSNVFKLGYRWRAIVLLDEADIVMSARDKKDLDRNALVGIFLRLMEYYEGLLFMTTNRFPDLDTAFANRIHATIEYTFHGKPARKTIWRQVLEQNITPPSDPEPTPASPEKESVDKSPDVQTKPDPTGGLNVSDTACDILAELDCNGRDIRNMVRAAICIATSEKTVMSPRHIVRVIKSLSSASNKAEVIPNLEKLSEW</sequence>
<dbReference type="EMBL" id="JAUEPO010000004">
    <property type="protein sequence ID" value="KAK3323132.1"/>
    <property type="molecule type" value="Genomic_DNA"/>
</dbReference>
<dbReference type="GO" id="GO:0005524">
    <property type="term" value="F:ATP binding"/>
    <property type="evidence" value="ECO:0007669"/>
    <property type="project" value="InterPro"/>
</dbReference>
<feature type="region of interest" description="Disordered" evidence="1">
    <location>
        <begin position="691"/>
        <end position="727"/>
    </location>
</feature>
<keyword evidence="4" id="KW-1185">Reference proteome</keyword>
<gene>
    <name evidence="3" type="ORF">B0T19DRAFT_198482</name>
</gene>
<dbReference type="Gene3D" id="3.40.50.300">
    <property type="entry name" value="P-loop containing nucleotide triphosphate hydrolases"/>
    <property type="match status" value="1"/>
</dbReference>
<dbReference type="PANTHER" id="PTHR46411:SF2">
    <property type="entry name" value="AAA+ ATPASE DOMAIN-CONTAINING PROTEIN"/>
    <property type="match status" value="1"/>
</dbReference>
<evidence type="ECO:0000256" key="1">
    <source>
        <dbReference type="SAM" id="MobiDB-lite"/>
    </source>
</evidence>
<dbReference type="GO" id="GO:0016887">
    <property type="term" value="F:ATP hydrolysis activity"/>
    <property type="evidence" value="ECO:0007669"/>
    <property type="project" value="InterPro"/>
</dbReference>
<protein>
    <recommendedName>
        <fullName evidence="2">AAA+ ATPase domain-containing protein</fullName>
    </recommendedName>
</protein>
<dbReference type="SUPFAM" id="SSF52540">
    <property type="entry name" value="P-loop containing nucleoside triphosphate hydrolases"/>
    <property type="match status" value="1"/>
</dbReference>
<dbReference type="InterPro" id="IPR027417">
    <property type="entry name" value="P-loop_NTPase"/>
</dbReference>
<reference evidence="3" key="2">
    <citation type="submission" date="2023-06" db="EMBL/GenBank/DDBJ databases">
        <authorList>
            <consortium name="Lawrence Berkeley National Laboratory"/>
            <person name="Haridas S."/>
            <person name="Hensen N."/>
            <person name="Bonometti L."/>
            <person name="Westerberg I."/>
            <person name="Brannstrom I.O."/>
            <person name="Guillou S."/>
            <person name="Cros-Aarteil S."/>
            <person name="Calhoun S."/>
            <person name="Kuo A."/>
            <person name="Mondo S."/>
            <person name="Pangilinan J."/>
            <person name="Riley R."/>
            <person name="Labutti K."/>
            <person name="Andreopoulos B."/>
            <person name="Lipzen A."/>
            <person name="Chen C."/>
            <person name="Yanf M."/>
            <person name="Daum C."/>
            <person name="Ng V."/>
            <person name="Clum A."/>
            <person name="Steindorff A."/>
            <person name="Ohm R."/>
            <person name="Martin F."/>
            <person name="Silar P."/>
            <person name="Natvig D."/>
            <person name="Lalanne C."/>
            <person name="Gautier V."/>
            <person name="Ament-Velasquez S.L."/>
            <person name="Kruys A."/>
            <person name="Hutchinson M.I."/>
            <person name="Powell A.J."/>
            <person name="Barry K."/>
            <person name="Miller A.N."/>
            <person name="Grigoriev I.V."/>
            <person name="Debuchy R."/>
            <person name="Gladieux P."/>
            <person name="Thoren M.H."/>
            <person name="Johannesson H."/>
        </authorList>
    </citation>
    <scope>NUCLEOTIDE SEQUENCE</scope>
    <source>
        <strain evidence="3">SMH4131-1</strain>
    </source>
</reference>
<feature type="region of interest" description="Disordered" evidence="1">
    <location>
        <begin position="391"/>
        <end position="465"/>
    </location>
</feature>
<dbReference type="PANTHER" id="PTHR46411">
    <property type="entry name" value="FAMILY ATPASE, PUTATIVE-RELATED"/>
    <property type="match status" value="1"/>
</dbReference>
<evidence type="ECO:0000259" key="2">
    <source>
        <dbReference type="SMART" id="SM00382"/>
    </source>
</evidence>
<evidence type="ECO:0000313" key="3">
    <source>
        <dbReference type="EMBL" id="KAK3323132.1"/>
    </source>
</evidence>
<feature type="domain" description="AAA+ ATPase" evidence="2">
    <location>
        <begin position="549"/>
        <end position="680"/>
    </location>
</feature>
<dbReference type="Proteomes" id="UP001286456">
    <property type="component" value="Unassembled WGS sequence"/>
</dbReference>
<dbReference type="SMART" id="SM00382">
    <property type="entry name" value="AAA"/>
    <property type="match status" value="1"/>
</dbReference>